<dbReference type="InterPro" id="IPR045156">
    <property type="entry name" value="Vac8"/>
</dbReference>
<keyword evidence="5 10" id="KW-0472">Membrane</keyword>
<feature type="repeat" description="HEAT" evidence="8">
    <location>
        <begin position="1118"/>
        <end position="1156"/>
    </location>
</feature>
<dbReference type="GO" id="GO:0030117">
    <property type="term" value="C:membrane coat"/>
    <property type="evidence" value="ECO:0007669"/>
    <property type="project" value="InterPro"/>
</dbReference>
<dbReference type="InterPro" id="IPR016024">
    <property type="entry name" value="ARM-type_fold"/>
</dbReference>
<dbReference type="GO" id="GO:0043495">
    <property type="term" value="F:protein-membrane adaptor activity"/>
    <property type="evidence" value="ECO:0007669"/>
    <property type="project" value="InterPro"/>
</dbReference>
<evidence type="ECO:0000256" key="1">
    <source>
        <dbReference type="ARBA" id="ARBA00004592"/>
    </source>
</evidence>
<organism evidence="12 13">
    <name type="scientific">Mycena venus</name>
    <dbReference type="NCBI Taxonomy" id="2733690"/>
    <lineage>
        <taxon>Eukaryota</taxon>
        <taxon>Fungi</taxon>
        <taxon>Dikarya</taxon>
        <taxon>Basidiomycota</taxon>
        <taxon>Agaricomycotina</taxon>
        <taxon>Agaricomycetes</taxon>
        <taxon>Agaricomycetidae</taxon>
        <taxon>Agaricales</taxon>
        <taxon>Marasmiineae</taxon>
        <taxon>Mycenaceae</taxon>
        <taxon>Mycena</taxon>
    </lineage>
</organism>
<feature type="repeat" description="HEAT" evidence="8">
    <location>
        <begin position="593"/>
        <end position="619"/>
    </location>
</feature>
<dbReference type="PANTHER" id="PTHR47249:SF1">
    <property type="entry name" value="VACUOLAR PROTEIN 8"/>
    <property type="match status" value="1"/>
</dbReference>
<dbReference type="InterPro" id="IPR011989">
    <property type="entry name" value="ARM-like"/>
</dbReference>
<dbReference type="SMART" id="SM00185">
    <property type="entry name" value="ARM"/>
    <property type="match status" value="5"/>
</dbReference>
<evidence type="ECO:0000256" key="10">
    <source>
        <dbReference type="SAM" id="Phobius"/>
    </source>
</evidence>
<evidence type="ECO:0000256" key="4">
    <source>
        <dbReference type="ARBA" id="ARBA00022737"/>
    </source>
</evidence>
<dbReference type="Proteomes" id="UP000620124">
    <property type="component" value="Unassembled WGS sequence"/>
</dbReference>
<evidence type="ECO:0000259" key="11">
    <source>
        <dbReference type="SMART" id="SM01349"/>
    </source>
</evidence>
<dbReference type="InterPro" id="IPR021133">
    <property type="entry name" value="HEAT_type_2"/>
</dbReference>
<proteinExistence type="inferred from homology"/>
<feature type="domain" description="TOG" evidence="11">
    <location>
        <begin position="500"/>
        <end position="731"/>
    </location>
</feature>
<dbReference type="GO" id="GO:0006886">
    <property type="term" value="P:intracellular protein transport"/>
    <property type="evidence" value="ECO:0007669"/>
    <property type="project" value="InterPro"/>
</dbReference>
<dbReference type="PANTHER" id="PTHR47249">
    <property type="entry name" value="VACUOLAR PROTEIN 8"/>
    <property type="match status" value="1"/>
</dbReference>
<dbReference type="InterPro" id="IPR000225">
    <property type="entry name" value="Armadillo"/>
</dbReference>
<accession>A0A8H6YGI7</accession>
<dbReference type="PROSITE" id="PS50077">
    <property type="entry name" value="HEAT_REPEAT"/>
    <property type="match status" value="4"/>
</dbReference>
<dbReference type="EMBL" id="JACAZI010000006">
    <property type="protein sequence ID" value="KAF7358132.1"/>
    <property type="molecule type" value="Genomic_DNA"/>
</dbReference>
<comment type="subcellular location">
    <subcellularLocation>
        <location evidence="1">Vacuole membrane</location>
        <topology evidence="1">Lipid-anchor</topology>
    </subcellularLocation>
</comment>
<dbReference type="GO" id="GO:0071562">
    <property type="term" value="P:nucleus-vacuole junction assembly"/>
    <property type="evidence" value="ECO:0007669"/>
    <property type="project" value="InterPro"/>
</dbReference>
<gene>
    <name evidence="12" type="ORF">MVEN_00861300</name>
</gene>
<protein>
    <recommendedName>
        <fullName evidence="7">Vacuolar protein 8</fullName>
    </recommendedName>
</protein>
<comment type="caution">
    <text evidence="12">The sequence shown here is derived from an EMBL/GenBank/DDBJ whole genome shotgun (WGS) entry which is preliminary data.</text>
</comment>
<dbReference type="OrthoDB" id="3053026at2759"/>
<dbReference type="SMART" id="SM01349">
    <property type="entry name" value="TOG"/>
    <property type="match status" value="2"/>
</dbReference>
<dbReference type="InterPro" id="IPR002553">
    <property type="entry name" value="Clathrin/coatomer_adapt-like_N"/>
</dbReference>
<feature type="region of interest" description="Disordered" evidence="9">
    <location>
        <begin position="144"/>
        <end position="168"/>
    </location>
</feature>
<dbReference type="AlphaFoldDB" id="A0A8H6YGI7"/>
<dbReference type="GO" id="GO:0005774">
    <property type="term" value="C:vacuolar membrane"/>
    <property type="evidence" value="ECO:0007669"/>
    <property type="project" value="UniProtKB-SubCell"/>
</dbReference>
<sequence length="1233" mass="135353">MDKCIPANPDISGIGVRTAIYAQNILCFAPVIAHLWDGNISREEIKGIKEQSIGMLAIAFAILISSIIEATTKNNGQAFTSFHAAIILDLSWMNNTSTWIWFLLYAHHLTKPDEETKPKREPILASWLAWTDVLLSPVRHLVTEGSKTGPDGTGNAEEDTAGGNHVRSEGMTQRTGATFVRRAWDFVSQAPVLTLGSIHLSLMGGIGLWLWSNPSKFGTPIGNCDPSLTVVGGGVPFSSLGLRIFSLAIYCLLIVPGLNLMLPFLFFLTLHITYNASRHRHPDFWRRLDNLTSTLFRRRRGKSFHVESGTQSADTPSLTYSNTPGHNPATQASNSDKTPAHTTWNHTAFLIVGLGSLVVINIILLVDVELTLLRNKHHQSREDDEWGFGQVLSLLLLVVPVRDFITSILDIREKVEREKVAKEDIQKTFNEHLQHAIVNDTLEGHDFKGLIKQGADPKGKVGLKGALQCVTLLQFAAYQGDEILVEYLIGERVEDDEGGAFLEAARHNQMGTAYLLAKHFADSQERTTRAATLMVAELLKDPDSAVRLAAIECLCGLRAEELLKDSDIDVRQAVIECLSSLGAKGKLQEIRPAIPLVMELLKDSDSEVRRAVIECLSGLGAKEEFQQEIQSVISLVMKLLKTSKPYVRRAAIDCLSGLGAKAEFRQDMRPAIPLAVELLKDSSADVRQAAKEFLSRLGAKAELQQEIGPTIPLVAKLLKDSDSDVRRGAVDRLAELGANEELRHEVRAAIPFVLELLNDGDSEVCRSAIACLSSFGTKVEFQQEIRPAIPRVIKMLEYSNSNVAAGDPSSNFQGGGNCWGIPMGMFVTPQLAGCLVLEHKEIRSAIPGVVEMLEDPDEDVCWAAISCLSSLGAQVEFQEDIQPAIPRVVKMFEYPNRYIQQAAISCLSTLGAQAMLQQEIRPVISRVGKLLVHSDGYIRDAAISCLSSLGAQAGLQQEIRPSILRVIEMLEDSNHNVRDTAIQCLSSLGAQVVFQQEILPAIPGVVKMLEDPDEDVCWAAISCLSSLGAQVEFEQEIRPAIPRVVKMLEDSNRYIQQAAISCLSTLGAQEMLQQEIRPVISRVGKLLVHSDGYVRDAAISCLSSLGAQAELQQEIWPLIPMVIKMLKDSNHNVRDTTIQCLSSLGAQVVFQQDIQSAIPEVVKMLEDPNKHVCWAAIGCLSSLGAQVEFEQDIQAAIPSLLGLLKISDSNVRRAVIKCLFGLRAIRPVVPWKP</sequence>
<evidence type="ECO:0000256" key="8">
    <source>
        <dbReference type="PROSITE-ProRule" id="PRU00103"/>
    </source>
</evidence>
<feature type="region of interest" description="Disordered" evidence="9">
    <location>
        <begin position="303"/>
        <end position="338"/>
    </location>
</feature>
<comment type="similarity">
    <text evidence="2">Belongs to the beta-catenin family.</text>
</comment>
<feature type="repeat" description="HEAT" evidence="8">
    <location>
        <begin position="710"/>
        <end position="736"/>
    </location>
</feature>
<evidence type="ECO:0000256" key="5">
    <source>
        <dbReference type="ARBA" id="ARBA00023136"/>
    </source>
</evidence>
<dbReference type="InterPro" id="IPR000357">
    <property type="entry name" value="HEAT"/>
</dbReference>
<keyword evidence="4" id="KW-0677">Repeat</keyword>
<dbReference type="Pfam" id="PF02985">
    <property type="entry name" value="HEAT"/>
    <property type="match status" value="1"/>
</dbReference>
<keyword evidence="6" id="KW-0449">Lipoprotein</keyword>
<dbReference type="Gene3D" id="1.25.10.10">
    <property type="entry name" value="Leucine-rich Repeat Variant"/>
    <property type="match status" value="4"/>
</dbReference>
<feature type="transmembrane region" description="Helical" evidence="10">
    <location>
        <begin position="190"/>
        <end position="211"/>
    </location>
</feature>
<feature type="transmembrane region" description="Helical" evidence="10">
    <location>
        <begin position="347"/>
        <end position="366"/>
    </location>
</feature>
<keyword evidence="13" id="KW-1185">Reference proteome</keyword>
<feature type="transmembrane region" description="Helical" evidence="10">
    <location>
        <begin position="247"/>
        <end position="270"/>
    </location>
</feature>
<feature type="repeat" description="HEAT" evidence="8">
    <location>
        <begin position="671"/>
        <end position="705"/>
    </location>
</feature>
<evidence type="ECO:0000256" key="3">
    <source>
        <dbReference type="ARBA" id="ARBA00022554"/>
    </source>
</evidence>
<evidence type="ECO:0000256" key="2">
    <source>
        <dbReference type="ARBA" id="ARBA00005462"/>
    </source>
</evidence>
<feature type="transmembrane region" description="Helical" evidence="10">
    <location>
        <begin position="52"/>
        <end position="70"/>
    </location>
</feature>
<keyword evidence="3" id="KW-0926">Vacuole</keyword>
<dbReference type="InterPro" id="IPR034085">
    <property type="entry name" value="TOG"/>
</dbReference>
<evidence type="ECO:0000256" key="7">
    <source>
        <dbReference type="ARBA" id="ARBA00026209"/>
    </source>
</evidence>
<feature type="domain" description="TOG" evidence="11">
    <location>
        <begin position="953"/>
        <end position="1171"/>
    </location>
</feature>
<evidence type="ECO:0000313" key="13">
    <source>
        <dbReference type="Proteomes" id="UP000620124"/>
    </source>
</evidence>
<keyword evidence="10" id="KW-1133">Transmembrane helix</keyword>
<dbReference type="Pfam" id="PF01602">
    <property type="entry name" value="Adaptin_N"/>
    <property type="match status" value="2"/>
</dbReference>
<reference evidence="12" key="1">
    <citation type="submission" date="2020-05" db="EMBL/GenBank/DDBJ databases">
        <title>Mycena genomes resolve the evolution of fungal bioluminescence.</title>
        <authorList>
            <person name="Tsai I.J."/>
        </authorList>
    </citation>
    <scope>NUCLEOTIDE SEQUENCE</scope>
    <source>
        <strain evidence="12">CCC161011</strain>
    </source>
</reference>
<dbReference type="GO" id="GO:0016192">
    <property type="term" value="P:vesicle-mediated transport"/>
    <property type="evidence" value="ECO:0007669"/>
    <property type="project" value="InterPro"/>
</dbReference>
<feature type="compositionally biased region" description="Polar residues" evidence="9">
    <location>
        <begin position="308"/>
        <end position="338"/>
    </location>
</feature>
<evidence type="ECO:0000313" key="12">
    <source>
        <dbReference type="EMBL" id="KAF7358132.1"/>
    </source>
</evidence>
<evidence type="ECO:0000256" key="9">
    <source>
        <dbReference type="SAM" id="MobiDB-lite"/>
    </source>
</evidence>
<dbReference type="SUPFAM" id="SSF48371">
    <property type="entry name" value="ARM repeat"/>
    <property type="match status" value="1"/>
</dbReference>
<evidence type="ECO:0000256" key="6">
    <source>
        <dbReference type="ARBA" id="ARBA00023288"/>
    </source>
</evidence>
<name>A0A8H6YGI7_9AGAR</name>
<keyword evidence="10" id="KW-0812">Transmembrane</keyword>